<keyword evidence="1" id="KW-0732">Signal</keyword>
<accession>A0ABX5KHS7</accession>
<sequence>MRIKPSMAAALAAMSCACAPAFAAAGAGLYVVPGVFFSDVATGKPGADNAPDSKIDPAFRNALDMAAASALVDQTAHARFPAITSTIDSGNRQRTLALSVQVTRASRYNIAKTDGTTDIYQPITLSAYVSNPMTGEVLQSFAQTRYSVQTVSGDPASQDNAEKVRAAYRSGFAALLDSVLSDAAKNFKPYVVEAKAADTWHGYVILDKGYEAGIGKGDVMDSDNAEVRVEYSGAHYAVAVPVLGTPQSGTLFSRPTTMALSDVRKPRVITLVSEHNPDLSAAVSTQLFADQLGTSASFATLPLNTNYNQVQASIDRHTQIGHQVSGQRTLPDYFIRMVLPPAKQYTLPTNLAYKTQQVSQAWAFAELVARDGRVLYATDVNDRIDDTVTNGSGFDLADRREIVLKNALTDLAARFAKDIQFRPISLKLSDADGDTFKVDDPGVSLPAGASFRVYHDIGHVAGVADDVYVPTWEASVTGRSDGGTLVAATVLPVAGKPPRPGRGDVVLMDGIANTAAGGQRTAYCPAEKSQMGATALDHFDALAYAAAARSHLFLVDPGIAALARGKIGGQSGFASDLSLQPAAHDRCLVGLYRIDPADPQCNAGACTSTYKIRLGYQLKTDAQVTSQMIMQHGFTSSGYPASTTATDSTSLQAVDLAGDTRTNLDVVLKQLLSKNP</sequence>
<feature type="signal peptide" evidence="1">
    <location>
        <begin position="1"/>
        <end position="23"/>
    </location>
</feature>
<reference evidence="2 3" key="1">
    <citation type="submission" date="2018-05" db="EMBL/GenBank/DDBJ databases">
        <title>Genomic Encyclopedia of Type Strains, Phase IV (KMG-V): Genome sequencing to study the core and pangenomes of soil and plant-associated prokaryotes.</title>
        <authorList>
            <person name="Whitman W."/>
        </authorList>
    </citation>
    <scope>NUCLEOTIDE SEQUENCE [LARGE SCALE GENOMIC DNA]</scope>
    <source>
        <strain evidence="2 3">SCZa-39</strain>
    </source>
</reference>
<proteinExistence type="predicted"/>
<evidence type="ECO:0000256" key="1">
    <source>
        <dbReference type="SAM" id="SignalP"/>
    </source>
</evidence>
<feature type="chain" id="PRO_5046916174" evidence="1">
    <location>
        <begin position="24"/>
        <end position="676"/>
    </location>
</feature>
<evidence type="ECO:0000313" key="2">
    <source>
        <dbReference type="EMBL" id="PVX79995.1"/>
    </source>
</evidence>
<protein>
    <submittedName>
        <fullName evidence="2">Uncharacterized protein</fullName>
    </submittedName>
</protein>
<evidence type="ECO:0000313" key="3">
    <source>
        <dbReference type="Proteomes" id="UP000245712"/>
    </source>
</evidence>
<dbReference type="EMBL" id="QEOB01000012">
    <property type="protein sequence ID" value="PVX79995.1"/>
    <property type="molecule type" value="Genomic_DNA"/>
</dbReference>
<name>A0ABX5KHS7_9BURK</name>
<dbReference type="Proteomes" id="UP000245712">
    <property type="component" value="Unassembled WGS sequence"/>
</dbReference>
<keyword evidence="3" id="KW-1185">Reference proteome</keyword>
<dbReference type="PROSITE" id="PS51257">
    <property type="entry name" value="PROKAR_LIPOPROTEIN"/>
    <property type="match status" value="1"/>
</dbReference>
<organism evidence="2 3">
    <name type="scientific">Paraburkholderia unamae</name>
    <dbReference type="NCBI Taxonomy" id="219649"/>
    <lineage>
        <taxon>Bacteria</taxon>
        <taxon>Pseudomonadati</taxon>
        <taxon>Pseudomonadota</taxon>
        <taxon>Betaproteobacteria</taxon>
        <taxon>Burkholderiales</taxon>
        <taxon>Burkholderiaceae</taxon>
        <taxon>Paraburkholderia</taxon>
    </lineage>
</organism>
<gene>
    <name evidence="2" type="ORF">C7402_112182</name>
</gene>
<comment type="caution">
    <text evidence="2">The sequence shown here is derived from an EMBL/GenBank/DDBJ whole genome shotgun (WGS) entry which is preliminary data.</text>
</comment>